<proteinExistence type="predicted"/>
<keyword evidence="3" id="KW-1185">Reference proteome</keyword>
<organism evidence="2 3">
    <name type="scientific">Phytophthora megakarya</name>
    <dbReference type="NCBI Taxonomy" id="4795"/>
    <lineage>
        <taxon>Eukaryota</taxon>
        <taxon>Sar</taxon>
        <taxon>Stramenopiles</taxon>
        <taxon>Oomycota</taxon>
        <taxon>Peronosporomycetes</taxon>
        <taxon>Peronosporales</taxon>
        <taxon>Peronosporaceae</taxon>
        <taxon>Phytophthora</taxon>
    </lineage>
</organism>
<comment type="caution">
    <text evidence="2">The sequence shown here is derived from an EMBL/GenBank/DDBJ whole genome shotgun (WGS) entry which is preliminary data.</text>
</comment>
<dbReference type="OrthoDB" id="121465at2759"/>
<dbReference type="AlphaFoldDB" id="A0A225UEC7"/>
<evidence type="ECO:0000256" key="1">
    <source>
        <dbReference type="SAM" id="MobiDB-lite"/>
    </source>
</evidence>
<dbReference type="Proteomes" id="UP000198211">
    <property type="component" value="Unassembled WGS sequence"/>
</dbReference>
<dbReference type="EMBL" id="NBNE01020654">
    <property type="protein sequence ID" value="OWY91270.1"/>
    <property type="molecule type" value="Genomic_DNA"/>
</dbReference>
<feature type="region of interest" description="Disordered" evidence="1">
    <location>
        <begin position="96"/>
        <end position="165"/>
    </location>
</feature>
<sequence length="246" mass="26488">MRSILAANPASVGLGRLDEIANALIDEDEDGASDFFDSLVVLVPDPSRQRSGGMPPDHDIFTDSLKHSRPQSPAKALDPVLVPKAGSHAIKKLKVDFDNPPSAEAKEQTASPTTAEKLPSGKKKKAPAAAKQSRITTSAKKKERAAPAKKKATRSATAEAMDTNDEVEEDAELVAQFAALKTELAEFIDFPIAEVADMAITEAVLKLFKEAKGNGLVLARKAYPWQGQFLWHNPRRVLSALALVDE</sequence>
<feature type="compositionally biased region" description="Basic and acidic residues" evidence="1">
    <location>
        <begin position="56"/>
        <end position="66"/>
    </location>
</feature>
<evidence type="ECO:0000313" key="3">
    <source>
        <dbReference type="Proteomes" id="UP000198211"/>
    </source>
</evidence>
<feature type="region of interest" description="Disordered" evidence="1">
    <location>
        <begin position="46"/>
        <end position="79"/>
    </location>
</feature>
<gene>
    <name evidence="2" type="ORF">PHMEG_00040221</name>
</gene>
<reference evidence="3" key="1">
    <citation type="submission" date="2017-03" db="EMBL/GenBank/DDBJ databases">
        <title>Phytopthora megakarya and P. palmivora, two closely related causual agents of cacao black pod achieved similar genome size and gene model numbers by different mechanisms.</title>
        <authorList>
            <person name="Ali S."/>
            <person name="Shao J."/>
            <person name="Larry D.J."/>
            <person name="Kronmiller B."/>
            <person name="Shen D."/>
            <person name="Strem M.D."/>
            <person name="Melnick R.L."/>
            <person name="Guiltinan M.J."/>
            <person name="Tyler B.M."/>
            <person name="Meinhardt L.W."/>
            <person name="Bailey B.A."/>
        </authorList>
    </citation>
    <scope>NUCLEOTIDE SEQUENCE [LARGE SCALE GENOMIC DNA]</scope>
    <source>
        <strain evidence="3">zdho120</strain>
    </source>
</reference>
<accession>A0A225UEC7</accession>
<evidence type="ECO:0000313" key="2">
    <source>
        <dbReference type="EMBL" id="OWY91270.1"/>
    </source>
</evidence>
<name>A0A225UEC7_9STRA</name>
<protein>
    <submittedName>
        <fullName evidence="2">Uncharacterized protein</fullName>
    </submittedName>
</protein>
<feature type="compositionally biased region" description="Basic residues" evidence="1">
    <location>
        <begin position="139"/>
        <end position="153"/>
    </location>
</feature>